<name>A0AAX4IBE2_9PEZI</name>
<keyword evidence="2" id="KW-1185">Reference proteome</keyword>
<dbReference type="RefSeq" id="XP_062777951.1">
    <property type="nucleotide sequence ID" value="XM_062921900.1"/>
</dbReference>
<evidence type="ECO:0000313" key="1">
    <source>
        <dbReference type="EMBL" id="WQF80727.1"/>
    </source>
</evidence>
<dbReference type="GeneID" id="87942244"/>
<reference evidence="2" key="1">
    <citation type="journal article" date="2023" name="bioRxiv">
        <title>Complete genome of the Medicago anthracnose fungus, Colletotrichum destructivum, reveals a mini-chromosome-like region within a core chromosome.</title>
        <authorList>
            <person name="Lapalu N."/>
            <person name="Simon A."/>
            <person name="Lu A."/>
            <person name="Plaumann P.-L."/>
            <person name="Amselem J."/>
            <person name="Pigne S."/>
            <person name="Auger A."/>
            <person name="Koch C."/>
            <person name="Dallery J.-F."/>
            <person name="O'Connell R.J."/>
        </authorList>
    </citation>
    <scope>NUCLEOTIDE SEQUENCE [LARGE SCALE GENOMIC DNA]</scope>
    <source>
        <strain evidence="2">CBS 520.97</strain>
    </source>
</reference>
<evidence type="ECO:0000313" key="2">
    <source>
        <dbReference type="Proteomes" id="UP001322277"/>
    </source>
</evidence>
<protein>
    <submittedName>
        <fullName evidence="1">Uncharacterized protein</fullName>
    </submittedName>
</protein>
<dbReference type="KEGG" id="cdet:87942244"/>
<organism evidence="1 2">
    <name type="scientific">Colletotrichum destructivum</name>
    <dbReference type="NCBI Taxonomy" id="34406"/>
    <lineage>
        <taxon>Eukaryota</taxon>
        <taxon>Fungi</taxon>
        <taxon>Dikarya</taxon>
        <taxon>Ascomycota</taxon>
        <taxon>Pezizomycotina</taxon>
        <taxon>Sordariomycetes</taxon>
        <taxon>Hypocreomycetidae</taxon>
        <taxon>Glomerellales</taxon>
        <taxon>Glomerellaceae</taxon>
        <taxon>Colletotrichum</taxon>
        <taxon>Colletotrichum destructivum species complex</taxon>
    </lineage>
</organism>
<dbReference type="Proteomes" id="UP001322277">
    <property type="component" value="Chromosome 3"/>
</dbReference>
<dbReference type="EMBL" id="CP137307">
    <property type="protein sequence ID" value="WQF80727.1"/>
    <property type="molecule type" value="Genomic_DNA"/>
</dbReference>
<accession>A0AAX4IBE2</accession>
<sequence length="198" mass="22137">MDKRRGEKTPKRVVIAVSRKSPHWAKAWVSGEELIALALRLMEEKHLISPNITTPNDPDAVKLLATERWDTRTYIVFDVFHDTYDTDTAHVPGEDDLPVISVFLSQKESAGIAGRPMANKVDSDIRALHNSTGPGSRPPFFVDHADGKVPFYPDPRTSCKPSTVFRWRGEKDNSWRIAHGSSALARTDKASYVTTIGR</sequence>
<proteinExistence type="predicted"/>
<gene>
    <name evidence="1" type="ORF">CDEST_05741</name>
</gene>
<dbReference type="AlphaFoldDB" id="A0AAX4IBE2"/>